<dbReference type="EMBL" id="AP026709">
    <property type="protein sequence ID" value="BDQ37235.1"/>
    <property type="molecule type" value="Genomic_DNA"/>
</dbReference>
<evidence type="ECO:0000313" key="8">
    <source>
        <dbReference type="Proteomes" id="UP001317742"/>
    </source>
</evidence>
<dbReference type="Pfam" id="PF00384">
    <property type="entry name" value="Molybdopterin"/>
    <property type="match status" value="1"/>
</dbReference>
<dbReference type="Gene3D" id="3.40.50.740">
    <property type="match status" value="2"/>
</dbReference>
<dbReference type="InterPro" id="IPR006656">
    <property type="entry name" value="Mopterin_OxRdtase"/>
</dbReference>
<feature type="domain" description="Molybdopterin oxidoreductase" evidence="6">
    <location>
        <begin position="83"/>
        <end position="591"/>
    </location>
</feature>
<dbReference type="InterPro" id="IPR009010">
    <property type="entry name" value="Asp_de-COase-like_dom_sf"/>
</dbReference>
<dbReference type="PANTHER" id="PTHR43742:SF9">
    <property type="entry name" value="TETRATHIONATE REDUCTASE SUBUNIT A"/>
    <property type="match status" value="1"/>
</dbReference>
<keyword evidence="4" id="KW-0732">Signal</keyword>
<dbReference type="PANTHER" id="PTHR43742">
    <property type="entry name" value="TRIMETHYLAMINE-N-OXIDE REDUCTASE"/>
    <property type="match status" value="1"/>
</dbReference>
<dbReference type="SUPFAM" id="SSF50692">
    <property type="entry name" value="ADC-like"/>
    <property type="match status" value="1"/>
</dbReference>
<keyword evidence="1" id="KW-0408">Iron</keyword>
<accession>A0ABM8B0K1</accession>
<keyword evidence="5" id="KW-0560">Oxidoreductase</keyword>
<dbReference type="Gene3D" id="2.20.25.90">
    <property type="entry name" value="ADC-like domains"/>
    <property type="match status" value="1"/>
</dbReference>
<keyword evidence="2" id="KW-0500">Molybdenum</keyword>
<keyword evidence="1" id="KW-0411">Iron-sulfur</keyword>
<dbReference type="Gene3D" id="2.40.40.20">
    <property type="match status" value="1"/>
</dbReference>
<organism evidence="7 8">
    <name type="scientific">Pseudodesulfovibrio nedwellii</name>
    <dbReference type="NCBI Taxonomy" id="2973072"/>
    <lineage>
        <taxon>Bacteria</taxon>
        <taxon>Pseudomonadati</taxon>
        <taxon>Thermodesulfobacteriota</taxon>
        <taxon>Desulfovibrionia</taxon>
        <taxon>Desulfovibrionales</taxon>
        <taxon>Desulfovibrionaceae</taxon>
    </lineage>
</organism>
<evidence type="ECO:0000256" key="3">
    <source>
        <dbReference type="ARBA" id="ARBA00022723"/>
    </source>
</evidence>
<gene>
    <name evidence="7" type="ORF">SYK_15950</name>
</gene>
<evidence type="ECO:0000256" key="1">
    <source>
        <dbReference type="ARBA" id="ARBA00022485"/>
    </source>
</evidence>
<dbReference type="Gene3D" id="3.40.228.10">
    <property type="entry name" value="Dimethylsulfoxide Reductase, domain 2"/>
    <property type="match status" value="1"/>
</dbReference>
<keyword evidence="3" id="KW-0479">Metal-binding</keyword>
<name>A0ABM8B0K1_9BACT</name>
<evidence type="ECO:0000259" key="6">
    <source>
        <dbReference type="Pfam" id="PF00384"/>
    </source>
</evidence>
<evidence type="ECO:0000256" key="4">
    <source>
        <dbReference type="ARBA" id="ARBA00022729"/>
    </source>
</evidence>
<dbReference type="InterPro" id="IPR050612">
    <property type="entry name" value="Prok_Mopterin_Oxidored"/>
</dbReference>
<reference evidence="7 8" key="1">
    <citation type="submission" date="2022-08" db="EMBL/GenBank/DDBJ databases">
        <title>Genome Sequence of the sulphate-reducing bacterium, Pseudodesulfovibrio sp. SYK.</title>
        <authorList>
            <person name="Kondo R."/>
            <person name="Kataoka T."/>
        </authorList>
    </citation>
    <scope>NUCLEOTIDE SEQUENCE [LARGE SCALE GENOMIC DNA]</scope>
    <source>
        <strain evidence="7 8">SYK</strain>
    </source>
</reference>
<proteinExistence type="predicted"/>
<evidence type="ECO:0000313" key="7">
    <source>
        <dbReference type="EMBL" id="BDQ37235.1"/>
    </source>
</evidence>
<protein>
    <submittedName>
        <fullName evidence="7">Molybdopterin oxidoreductase molybdopterin-binding subunit</fullName>
    </submittedName>
</protein>
<evidence type="ECO:0000256" key="2">
    <source>
        <dbReference type="ARBA" id="ARBA00022505"/>
    </source>
</evidence>
<sequence>MALAALGGGLPLQSPVLAAGKSAETESINGFCDGCLYKKCMSKYTVKNGVLMSSEGHPDGLYNEGNMCGRGQAQVMTLYDPWRAKTPLKRTNPKKGLNEDPGWVEISWEEALTTTAKKIGAVMEKDPREFVMLSGFGAYPSLYMRPFSAAVGTPNVMYSPGCFCSVHSASEILHGSFVEGADLNYCKFRIEIGRGGANVGSADGEVQADVRCSIDKGMRTVKVDARNSTLFSNSEWVPISPQGGLAFALSLEHVILHEIKVFDEWFVKNRTNATYLIGDYGDYVRHAQSNKPLVWDTDAQTAKEFDDASIGDYALDGSYTVNGMTARPSFALIKEKAKAYTPEWQEKITTIPAAKVRELAATLVKEARIGSTIDVNGVTMPYRPVCVSIYKGLTNHQTGHLAYYAVMTVNILLGAFDVPGGNLGFNNYHYKKDEDGHPVHFHLGPPHHVKFPPKTLDMKDLIPMQHDVGYMFTNSARDLEGHWLDYKPKVGFFYGGNLFSKGGSEEEISEGLASFEFAAAIAINMDEHTHFADIVFPEANHFETDFCYERVFERPSKQQYKQGPMGARKALVKPLYDGRAADDILIQLAKRLNILPKTNIIMSKMNKIKGVSPTTTNLKDVWDAWISGKYGAEWNFDKAAEVGQIALPPIPKEKIYQYYYAPDNQVRLPIYHIFLKKTGEEMIEMCKKAGTEHPVGNETIRNIYQPIPHWVEGPEFPHGKDGFDMNLVGWRNPQFLHDVNNSTGNPLLQEVACKSPFYGKLVLNPRTARRKGFNDGDMVYVENQYGVKVGPVPVKTSEIIHPEAAGVEGGHSRKAFSMNPVNHTSPLSWNRLIPINWKTIDPVTGAIEISPLIRITKA</sequence>
<evidence type="ECO:0000256" key="5">
    <source>
        <dbReference type="ARBA" id="ARBA00023002"/>
    </source>
</evidence>
<dbReference type="SUPFAM" id="SSF53706">
    <property type="entry name" value="Formate dehydrogenase/DMSO reductase, domains 1-3"/>
    <property type="match status" value="1"/>
</dbReference>
<keyword evidence="1" id="KW-0004">4Fe-4S</keyword>
<dbReference type="Proteomes" id="UP001317742">
    <property type="component" value="Chromosome"/>
</dbReference>
<keyword evidence="8" id="KW-1185">Reference proteome</keyword>